<dbReference type="AlphaFoldDB" id="A0A564WD74"/>
<proteinExistence type="inferred from homology"/>
<dbReference type="GO" id="GO:0002130">
    <property type="term" value="P:wobble position ribose methylation"/>
    <property type="evidence" value="ECO:0007669"/>
    <property type="project" value="TreeGrafter"/>
</dbReference>
<feature type="binding site" evidence="6 7">
    <location>
        <position position="100"/>
    </location>
    <ligand>
        <name>S-adenosyl-L-methionine</name>
        <dbReference type="ChEBI" id="CHEBI:59789"/>
    </ligand>
</feature>
<evidence type="ECO:0000259" key="8">
    <source>
        <dbReference type="Pfam" id="PF00588"/>
    </source>
</evidence>
<feature type="binding site" evidence="6 7">
    <location>
        <position position="78"/>
    </location>
    <ligand>
        <name>S-adenosyl-L-methionine</name>
        <dbReference type="ChEBI" id="CHEBI:59789"/>
    </ligand>
</feature>
<comment type="catalytic activity">
    <reaction evidence="6">
        <text>cytidine(34) in tRNA + S-adenosyl-L-methionine = 2'-O-methylcytidine(34) in tRNA + S-adenosyl-L-homocysteine + H(+)</text>
        <dbReference type="Rhea" id="RHEA:43084"/>
        <dbReference type="Rhea" id="RHEA-COMP:10331"/>
        <dbReference type="Rhea" id="RHEA-COMP:10332"/>
        <dbReference type="ChEBI" id="CHEBI:15378"/>
        <dbReference type="ChEBI" id="CHEBI:57856"/>
        <dbReference type="ChEBI" id="CHEBI:59789"/>
        <dbReference type="ChEBI" id="CHEBI:74495"/>
        <dbReference type="ChEBI" id="CHEBI:82748"/>
        <dbReference type="EC" id="2.1.1.207"/>
    </reaction>
</comment>
<dbReference type="Proteomes" id="UP000326641">
    <property type="component" value="Unassembled WGS sequence"/>
</dbReference>
<dbReference type="Pfam" id="PF00588">
    <property type="entry name" value="SpoU_methylase"/>
    <property type="match status" value="1"/>
</dbReference>
<comment type="caution">
    <text evidence="9">The sequence shown here is derived from an EMBL/GenBank/DDBJ whole genome shotgun (WGS) entry which is preliminary data.</text>
</comment>
<comment type="subcellular location">
    <subcellularLocation>
        <location evidence="6">Cytoplasm</location>
    </subcellularLocation>
</comment>
<evidence type="ECO:0000256" key="1">
    <source>
        <dbReference type="ARBA" id="ARBA00022490"/>
    </source>
</evidence>
<dbReference type="EMBL" id="UXAT02000014">
    <property type="protein sequence ID" value="VUX46415.1"/>
    <property type="molecule type" value="Genomic_DNA"/>
</dbReference>
<evidence type="ECO:0000313" key="10">
    <source>
        <dbReference type="Proteomes" id="UP000326641"/>
    </source>
</evidence>
<dbReference type="GO" id="GO:0005737">
    <property type="term" value="C:cytoplasm"/>
    <property type="evidence" value="ECO:0007669"/>
    <property type="project" value="UniProtKB-SubCell"/>
</dbReference>
<dbReference type="InterPro" id="IPR029026">
    <property type="entry name" value="tRNA_m1G_MTases_N"/>
</dbReference>
<evidence type="ECO:0000256" key="7">
    <source>
        <dbReference type="PIRSR" id="PIRSR029256-1"/>
    </source>
</evidence>
<feature type="domain" description="tRNA/rRNA methyltransferase SpoU type" evidence="8">
    <location>
        <begin position="2"/>
        <end position="138"/>
    </location>
</feature>
<keyword evidence="5 6" id="KW-0819">tRNA processing</keyword>
<protein>
    <recommendedName>
        <fullName evidence="6">tRNA (cytidine(34)-2'-O)-methyltransferase</fullName>
        <ecNumber evidence="6">2.1.1.207</ecNumber>
    </recommendedName>
    <alternativeName>
        <fullName evidence="6">tRNA (cytidine/uridine-2'-O-)-methyltransferase TrmL</fullName>
    </alternativeName>
</protein>
<dbReference type="PIRSF" id="PIRSF029256">
    <property type="entry name" value="SpoU_TrmH_prd"/>
    <property type="match status" value="1"/>
</dbReference>
<accession>A0A564WD74</accession>
<evidence type="ECO:0000256" key="5">
    <source>
        <dbReference type="ARBA" id="ARBA00022694"/>
    </source>
</evidence>
<gene>
    <name evidence="6 9" type="primary">trmL</name>
    <name evidence="9" type="ORF">DF3PA_210028</name>
</gene>
<evidence type="ECO:0000256" key="6">
    <source>
        <dbReference type="HAMAP-Rule" id="MF_01885"/>
    </source>
</evidence>
<dbReference type="InterPro" id="IPR016914">
    <property type="entry name" value="TrmL"/>
</dbReference>
<keyword evidence="1 6" id="KW-0963">Cytoplasm</keyword>
<dbReference type="EC" id="2.1.1.207" evidence="6"/>
<evidence type="ECO:0000256" key="2">
    <source>
        <dbReference type="ARBA" id="ARBA00022603"/>
    </source>
</evidence>
<dbReference type="InterPro" id="IPR001537">
    <property type="entry name" value="SpoU_MeTrfase"/>
</dbReference>
<comment type="similarity">
    <text evidence="6">Belongs to the class IV-like SAM-binding methyltransferase superfamily. RNA methyltransferase TrmH family. TrmL subfamily.</text>
</comment>
<feature type="binding site" evidence="6 7">
    <location>
        <position position="120"/>
    </location>
    <ligand>
        <name>S-adenosyl-L-methionine</name>
        <dbReference type="ChEBI" id="CHEBI:59789"/>
    </ligand>
</feature>
<reference evidence="9" key="1">
    <citation type="submission" date="2018-11" db="EMBL/GenBank/DDBJ databases">
        <authorList>
            <person name="Onetto C."/>
        </authorList>
    </citation>
    <scope>NUCLEOTIDE SEQUENCE [LARGE SCALE GENOMIC DNA]</scope>
</reference>
<organism evidence="9 10">
    <name type="scientific">Candidatus Defluviicoccus seviourii</name>
    <dbReference type="NCBI Taxonomy" id="2565273"/>
    <lineage>
        <taxon>Bacteria</taxon>
        <taxon>Pseudomonadati</taxon>
        <taxon>Pseudomonadota</taxon>
        <taxon>Alphaproteobacteria</taxon>
        <taxon>Rhodospirillales</taxon>
        <taxon>Rhodospirillaceae</taxon>
        <taxon>Defluviicoccus</taxon>
    </lineage>
</organism>
<sequence length="159" mass="16911">MRIALYQPDIPQNAGTIIRTAVCFGLAVDLIEPCGFVLSDRHFRRAGLDYLAAATIERHPNWAAFRAFHKVPARLVLLTTSAECVYTEFAYRDTDILLAGRESGGVPADVHAEVEARVRIPLKPGARALNVAVAVAMVVGEALRQTGGASAGGSGPTSL</sequence>
<name>A0A564WD74_9PROT</name>
<comment type="function">
    <text evidence="6">Methylates the ribose at the nucleotide 34 wobble position in the two leucyl isoacceptors tRNA(Leu)(CmAA) and tRNA(Leu)(cmnm5UmAA). Catalyzes the methyl transfer from S-adenosyl-L-methionine to the 2'-OH of the wobble nucleotide.</text>
</comment>
<keyword evidence="3 6" id="KW-0808">Transferase</keyword>
<dbReference type="PANTHER" id="PTHR42971">
    <property type="entry name" value="TRNA (CYTIDINE(34)-2'-O)-METHYLTRANSFERASE"/>
    <property type="match status" value="1"/>
</dbReference>
<keyword evidence="4 6" id="KW-0949">S-adenosyl-L-methionine</keyword>
<comment type="catalytic activity">
    <reaction evidence="6">
        <text>5-carboxymethylaminomethyluridine(34) in tRNA(Leu) + S-adenosyl-L-methionine = 5-carboxymethylaminomethyl-2'-O-methyluridine(34) in tRNA(Leu) + S-adenosyl-L-homocysteine + H(+)</text>
        <dbReference type="Rhea" id="RHEA:43088"/>
        <dbReference type="Rhea" id="RHEA-COMP:10333"/>
        <dbReference type="Rhea" id="RHEA-COMP:10334"/>
        <dbReference type="ChEBI" id="CHEBI:15378"/>
        <dbReference type="ChEBI" id="CHEBI:57856"/>
        <dbReference type="ChEBI" id="CHEBI:59789"/>
        <dbReference type="ChEBI" id="CHEBI:74508"/>
        <dbReference type="ChEBI" id="CHEBI:74511"/>
        <dbReference type="EC" id="2.1.1.207"/>
    </reaction>
</comment>
<keyword evidence="10" id="KW-1185">Reference proteome</keyword>
<comment type="caution">
    <text evidence="6">Lacks conserved residue(s) required for the propagation of feature annotation.</text>
</comment>
<keyword evidence="2 6" id="KW-0489">Methyltransferase</keyword>
<dbReference type="PANTHER" id="PTHR42971:SF1">
    <property type="entry name" value="TRNA (CYTIDINE(34)-2'-O)-METHYLTRANSFERASE"/>
    <property type="match status" value="1"/>
</dbReference>
<dbReference type="GO" id="GO:0003723">
    <property type="term" value="F:RNA binding"/>
    <property type="evidence" value="ECO:0007669"/>
    <property type="project" value="InterPro"/>
</dbReference>
<dbReference type="GO" id="GO:0141102">
    <property type="term" value="F:tRNA (5-carboxymethylaminomethyluridine(34)-2'-O)-methyltransferase activity"/>
    <property type="evidence" value="ECO:0007669"/>
    <property type="project" value="RHEA"/>
</dbReference>
<dbReference type="InterPro" id="IPR029028">
    <property type="entry name" value="Alpha/beta_knot_MTases"/>
</dbReference>
<comment type="subunit">
    <text evidence="6">Homodimer.</text>
</comment>
<dbReference type="GO" id="GO:0141098">
    <property type="term" value="F:tRNA (cytidine(34)-2'-O)-methyltransferase activity"/>
    <property type="evidence" value="ECO:0007669"/>
    <property type="project" value="RHEA"/>
</dbReference>
<dbReference type="SUPFAM" id="SSF75217">
    <property type="entry name" value="alpha/beta knot"/>
    <property type="match status" value="1"/>
</dbReference>
<evidence type="ECO:0000256" key="4">
    <source>
        <dbReference type="ARBA" id="ARBA00022691"/>
    </source>
</evidence>
<evidence type="ECO:0000256" key="3">
    <source>
        <dbReference type="ARBA" id="ARBA00022679"/>
    </source>
</evidence>
<evidence type="ECO:0000313" key="9">
    <source>
        <dbReference type="EMBL" id="VUX46415.1"/>
    </source>
</evidence>
<dbReference type="Gene3D" id="3.40.1280.10">
    <property type="match status" value="1"/>
</dbReference>
<dbReference type="HAMAP" id="MF_01885">
    <property type="entry name" value="tRNA_methyltr_TrmL"/>
    <property type="match status" value="1"/>
</dbReference>